<name>A0A318XFI1_9FIRM</name>
<dbReference type="GO" id="GO:0016020">
    <property type="term" value="C:membrane"/>
    <property type="evidence" value="ECO:0007669"/>
    <property type="project" value="InterPro"/>
</dbReference>
<dbReference type="Proteomes" id="UP000248132">
    <property type="component" value="Unassembled WGS sequence"/>
</dbReference>
<keyword evidence="10" id="KW-1185">Reference proteome</keyword>
<keyword evidence="2" id="KW-0673">Quorum sensing</keyword>
<dbReference type="Pfam" id="PF04647">
    <property type="entry name" value="AgrB"/>
    <property type="match status" value="1"/>
</dbReference>
<keyword evidence="5" id="KW-0378">Hydrolase</keyword>
<dbReference type="AlphaFoldDB" id="A0A318XFI1"/>
<evidence type="ECO:0000313" key="9">
    <source>
        <dbReference type="EMBL" id="PYG84263.1"/>
    </source>
</evidence>
<dbReference type="GO" id="GO:0009372">
    <property type="term" value="P:quorum sensing"/>
    <property type="evidence" value="ECO:0007669"/>
    <property type="project" value="UniProtKB-KW"/>
</dbReference>
<evidence type="ECO:0000256" key="7">
    <source>
        <dbReference type="ARBA" id="ARBA00023136"/>
    </source>
</evidence>
<keyword evidence="4 8" id="KW-0812">Transmembrane</keyword>
<organism evidence="9 10">
    <name type="scientific">Ruminiclostridium sufflavum DSM 19573</name>
    <dbReference type="NCBI Taxonomy" id="1121337"/>
    <lineage>
        <taxon>Bacteria</taxon>
        <taxon>Bacillati</taxon>
        <taxon>Bacillota</taxon>
        <taxon>Clostridia</taxon>
        <taxon>Eubacteriales</taxon>
        <taxon>Oscillospiraceae</taxon>
        <taxon>Ruminiclostridium</taxon>
    </lineage>
</organism>
<dbReference type="OrthoDB" id="2854767at2"/>
<keyword evidence="6 8" id="KW-1133">Transmembrane helix</keyword>
<keyword evidence="7 8" id="KW-0472">Membrane</keyword>
<feature type="transmembrane region" description="Helical" evidence="8">
    <location>
        <begin position="81"/>
        <end position="99"/>
    </location>
</feature>
<keyword evidence="3" id="KW-0645">Protease</keyword>
<sequence>MKLIQKLSFSSAGFLTNKLQQDHRKRTEYYFGFQGIYQSIIKVSVLGLTALLLGIVKPMLFVILAFTSLRFFAGGTHMGTYMKCFLITILTFVPASLAAKYFSEMAGILFIIASFTISAAPVALYAPKNSPLNQISAKKARMLKLFSIAILTFWFVISVCLYLFQQTEPAISVCIGILLEVSSIIPAFEKLYNKFDKIGAKND</sequence>
<evidence type="ECO:0000256" key="6">
    <source>
        <dbReference type="ARBA" id="ARBA00022989"/>
    </source>
</evidence>
<dbReference type="SMART" id="SM00793">
    <property type="entry name" value="AgrB"/>
    <property type="match status" value="1"/>
</dbReference>
<feature type="transmembrane region" description="Helical" evidence="8">
    <location>
        <begin position="170"/>
        <end position="188"/>
    </location>
</feature>
<dbReference type="GO" id="GO:0006508">
    <property type="term" value="P:proteolysis"/>
    <property type="evidence" value="ECO:0007669"/>
    <property type="project" value="UniProtKB-KW"/>
</dbReference>
<evidence type="ECO:0000256" key="5">
    <source>
        <dbReference type="ARBA" id="ARBA00022801"/>
    </source>
</evidence>
<dbReference type="RefSeq" id="WP_110463642.1">
    <property type="nucleotide sequence ID" value="NZ_QKMR01000037.1"/>
</dbReference>
<evidence type="ECO:0000256" key="4">
    <source>
        <dbReference type="ARBA" id="ARBA00022692"/>
    </source>
</evidence>
<evidence type="ECO:0000313" key="10">
    <source>
        <dbReference type="Proteomes" id="UP000248132"/>
    </source>
</evidence>
<evidence type="ECO:0000256" key="1">
    <source>
        <dbReference type="ARBA" id="ARBA00022475"/>
    </source>
</evidence>
<accession>A0A318XFI1</accession>
<gene>
    <name evidence="9" type="ORF">LY28_03715</name>
</gene>
<dbReference type="InterPro" id="IPR006741">
    <property type="entry name" value="AgrB"/>
</dbReference>
<proteinExistence type="predicted"/>
<dbReference type="EMBL" id="QKMR01000037">
    <property type="protein sequence ID" value="PYG84263.1"/>
    <property type="molecule type" value="Genomic_DNA"/>
</dbReference>
<evidence type="ECO:0000256" key="2">
    <source>
        <dbReference type="ARBA" id="ARBA00022654"/>
    </source>
</evidence>
<reference evidence="9 10" key="1">
    <citation type="submission" date="2018-06" db="EMBL/GenBank/DDBJ databases">
        <title>Genomic Encyclopedia of Type Strains, Phase I: the one thousand microbial genomes (KMG-I) project.</title>
        <authorList>
            <person name="Kyrpides N."/>
        </authorList>
    </citation>
    <scope>NUCLEOTIDE SEQUENCE [LARGE SCALE GENOMIC DNA]</scope>
    <source>
        <strain evidence="9 10">DSM 19573</strain>
    </source>
</reference>
<feature type="transmembrane region" description="Helical" evidence="8">
    <location>
        <begin position="45"/>
        <end position="69"/>
    </location>
</feature>
<keyword evidence="1" id="KW-1003">Cell membrane</keyword>
<evidence type="ECO:0000256" key="8">
    <source>
        <dbReference type="SAM" id="Phobius"/>
    </source>
</evidence>
<protein>
    <submittedName>
        <fullName evidence="9">Accessory gene regulator B</fullName>
    </submittedName>
</protein>
<feature type="transmembrane region" description="Helical" evidence="8">
    <location>
        <begin position="105"/>
        <end position="125"/>
    </location>
</feature>
<dbReference type="GO" id="GO:0008233">
    <property type="term" value="F:peptidase activity"/>
    <property type="evidence" value="ECO:0007669"/>
    <property type="project" value="UniProtKB-KW"/>
</dbReference>
<evidence type="ECO:0000256" key="3">
    <source>
        <dbReference type="ARBA" id="ARBA00022670"/>
    </source>
</evidence>
<comment type="caution">
    <text evidence="9">The sequence shown here is derived from an EMBL/GenBank/DDBJ whole genome shotgun (WGS) entry which is preliminary data.</text>
</comment>
<feature type="transmembrane region" description="Helical" evidence="8">
    <location>
        <begin position="145"/>
        <end position="164"/>
    </location>
</feature>